<dbReference type="AlphaFoldDB" id="A0AAW9RNP6"/>
<proteinExistence type="predicted"/>
<reference evidence="2 3" key="1">
    <citation type="submission" date="2024-02" db="EMBL/GenBank/DDBJ databases">
        <title>Genome analysis and characterization of Microbaculum marinisediminis sp. nov., isolated from marine sediment.</title>
        <authorList>
            <person name="Du Z.-J."/>
            <person name="Ye Y.-Q."/>
            <person name="Zhang Z.-R."/>
            <person name="Yuan S.-M."/>
            <person name="Zhang X.-Y."/>
        </authorList>
    </citation>
    <scope>NUCLEOTIDE SEQUENCE [LARGE SCALE GENOMIC DNA]</scope>
    <source>
        <strain evidence="2 3">SDUM1044001</strain>
    </source>
</reference>
<dbReference type="RefSeq" id="WP_340329568.1">
    <property type="nucleotide sequence ID" value="NZ_JAZHOF010000004.1"/>
</dbReference>
<dbReference type="EMBL" id="JAZHOF010000004">
    <property type="protein sequence ID" value="MEJ8571867.1"/>
    <property type="molecule type" value="Genomic_DNA"/>
</dbReference>
<evidence type="ECO:0000313" key="3">
    <source>
        <dbReference type="Proteomes" id="UP001378188"/>
    </source>
</evidence>
<sequence length="140" mass="14770">MKKLILSAVALLTLVTFGGEPASAANTGISGTWLIKYYNRNGVYLSQQCILFVQTNNIAGYRKYSGTWGLVGSKTVGGQWVQEGDDLMWYGVSGKAALSAVGDITTKNSIGGTGYVQFQTSNGGTIAAGNWTGKKSARCN</sequence>
<dbReference type="Proteomes" id="UP001378188">
    <property type="component" value="Unassembled WGS sequence"/>
</dbReference>
<evidence type="ECO:0000313" key="2">
    <source>
        <dbReference type="EMBL" id="MEJ8571867.1"/>
    </source>
</evidence>
<accession>A0AAW9RNP6</accession>
<keyword evidence="3" id="KW-1185">Reference proteome</keyword>
<feature type="chain" id="PRO_5043925661" evidence="1">
    <location>
        <begin position="25"/>
        <end position="140"/>
    </location>
</feature>
<protein>
    <submittedName>
        <fullName evidence="2">Uncharacterized protein</fullName>
    </submittedName>
</protein>
<keyword evidence="1" id="KW-0732">Signal</keyword>
<name>A0AAW9RNP6_9HYPH</name>
<evidence type="ECO:0000256" key="1">
    <source>
        <dbReference type="SAM" id="SignalP"/>
    </source>
</evidence>
<gene>
    <name evidence="2" type="ORF">V3328_10315</name>
</gene>
<organism evidence="2 3">
    <name type="scientific">Microbaculum marinum</name>
    <dbReference type="NCBI Taxonomy" id="1764581"/>
    <lineage>
        <taxon>Bacteria</taxon>
        <taxon>Pseudomonadati</taxon>
        <taxon>Pseudomonadota</taxon>
        <taxon>Alphaproteobacteria</taxon>
        <taxon>Hyphomicrobiales</taxon>
        <taxon>Tepidamorphaceae</taxon>
        <taxon>Microbaculum</taxon>
    </lineage>
</organism>
<comment type="caution">
    <text evidence="2">The sequence shown here is derived from an EMBL/GenBank/DDBJ whole genome shotgun (WGS) entry which is preliminary data.</text>
</comment>
<feature type="signal peptide" evidence="1">
    <location>
        <begin position="1"/>
        <end position="24"/>
    </location>
</feature>